<dbReference type="AlphaFoldDB" id="A0A1A9I0C7"/>
<accession>A0A1A9I0C7</accession>
<dbReference type="EMBL" id="CP015772">
    <property type="protein sequence ID" value="ANH81076.1"/>
    <property type="molecule type" value="Genomic_DNA"/>
</dbReference>
<dbReference type="KEGG" id="nia:A8C56_08865"/>
<dbReference type="PROSITE" id="PS51257">
    <property type="entry name" value="PROKAR_LIPOPROTEIN"/>
    <property type="match status" value="1"/>
</dbReference>
<dbReference type="RefSeq" id="WP_067754687.1">
    <property type="nucleotide sequence ID" value="NZ_CP015772.1"/>
</dbReference>
<evidence type="ECO:0000313" key="2">
    <source>
        <dbReference type="Proteomes" id="UP000077667"/>
    </source>
</evidence>
<dbReference type="Proteomes" id="UP000077667">
    <property type="component" value="Chromosome"/>
</dbReference>
<name>A0A1A9I0C7_9BACT</name>
<organism evidence="1 2">
    <name type="scientific">Niabella ginsenosidivorans</name>
    <dbReference type="NCBI Taxonomy" id="1176587"/>
    <lineage>
        <taxon>Bacteria</taxon>
        <taxon>Pseudomonadati</taxon>
        <taxon>Bacteroidota</taxon>
        <taxon>Chitinophagia</taxon>
        <taxon>Chitinophagales</taxon>
        <taxon>Chitinophagaceae</taxon>
        <taxon>Niabella</taxon>
    </lineage>
</organism>
<keyword evidence="2" id="KW-1185">Reference proteome</keyword>
<reference evidence="1 2" key="1">
    <citation type="submission" date="2016-05" db="EMBL/GenBank/DDBJ databases">
        <title>Niabella ginsenosidivorans BS26 whole genome sequencing.</title>
        <authorList>
            <person name="Im W.T."/>
            <person name="Siddiqi M.Z."/>
        </authorList>
    </citation>
    <scope>NUCLEOTIDE SEQUENCE [LARGE SCALE GENOMIC DNA]</scope>
    <source>
        <strain evidence="1 2">BS26</strain>
    </source>
</reference>
<protein>
    <submittedName>
        <fullName evidence="1">Uncharacterized protein</fullName>
    </submittedName>
</protein>
<evidence type="ECO:0000313" key="1">
    <source>
        <dbReference type="EMBL" id="ANH81076.1"/>
    </source>
</evidence>
<dbReference type="STRING" id="1176587.A8C56_08865"/>
<sequence length="92" mass="10343">MQYNKTQGWGTLLIMLSIAALSCQNNPDVHISVRKNKGHTAISIRIKKGPFRYLKYDTSFAAKAFASEQQEDAFVKAIIDSVTTRHTAQKDQ</sequence>
<gene>
    <name evidence="1" type="ORF">A8C56_08865</name>
</gene>
<proteinExistence type="predicted"/>